<feature type="compositionally biased region" description="Polar residues" evidence="4">
    <location>
        <begin position="54"/>
        <end position="70"/>
    </location>
</feature>
<dbReference type="PROSITE" id="PS01159">
    <property type="entry name" value="WW_DOMAIN_1"/>
    <property type="match status" value="1"/>
</dbReference>
<accession>A0A6P8HT51</accession>
<evidence type="ECO:0000256" key="2">
    <source>
        <dbReference type="ARBA" id="ARBA00022853"/>
    </source>
</evidence>
<dbReference type="GeneID" id="116295782"/>
<feature type="region of interest" description="Disordered" evidence="4">
    <location>
        <begin position="1"/>
        <end position="116"/>
    </location>
</feature>
<dbReference type="AlphaFoldDB" id="A0A6P8HT51"/>
<keyword evidence="2" id="KW-0156">Chromatin regulator</keyword>
<dbReference type="SUPFAM" id="SSF51045">
    <property type="entry name" value="WW domain"/>
    <property type="match status" value="1"/>
</dbReference>
<evidence type="ECO:0000259" key="5">
    <source>
        <dbReference type="PROSITE" id="PS50020"/>
    </source>
</evidence>
<evidence type="ECO:0000256" key="4">
    <source>
        <dbReference type="SAM" id="MobiDB-lite"/>
    </source>
</evidence>
<evidence type="ECO:0000256" key="3">
    <source>
        <dbReference type="ARBA" id="ARBA00023242"/>
    </source>
</evidence>
<dbReference type="GO" id="GO:0010506">
    <property type="term" value="P:regulation of autophagy"/>
    <property type="evidence" value="ECO:0007669"/>
    <property type="project" value="TreeGrafter"/>
</dbReference>
<comment type="subcellular location">
    <subcellularLocation>
        <location evidence="1">Nucleus</location>
    </subcellularLocation>
</comment>
<feature type="compositionally biased region" description="Basic and acidic residues" evidence="4">
    <location>
        <begin position="146"/>
        <end position="180"/>
    </location>
</feature>
<dbReference type="CDD" id="cd00201">
    <property type="entry name" value="WW"/>
    <property type="match status" value="1"/>
</dbReference>
<feature type="compositionally biased region" description="Polar residues" evidence="4">
    <location>
        <begin position="78"/>
        <end position="94"/>
    </location>
</feature>
<feature type="compositionally biased region" description="Basic and acidic residues" evidence="4">
    <location>
        <begin position="195"/>
        <end position="219"/>
    </location>
</feature>
<dbReference type="GO" id="GO:1904263">
    <property type="term" value="P:positive regulation of TORC1 signaling"/>
    <property type="evidence" value="ECO:0007669"/>
    <property type="project" value="TreeGrafter"/>
</dbReference>
<dbReference type="PANTHER" id="PTHR15911">
    <property type="entry name" value="WW DOMAIN-CONTAINING ADAPTER PROTEIN WITH COILED-COIL"/>
    <property type="match status" value="1"/>
</dbReference>
<dbReference type="GO" id="GO:0006325">
    <property type="term" value="P:chromatin organization"/>
    <property type="evidence" value="ECO:0007669"/>
    <property type="project" value="UniProtKB-KW"/>
</dbReference>
<dbReference type="GO" id="GO:0003682">
    <property type="term" value="F:chromatin binding"/>
    <property type="evidence" value="ECO:0007669"/>
    <property type="project" value="TreeGrafter"/>
</dbReference>
<evidence type="ECO:0000313" key="7">
    <source>
        <dbReference type="RefSeq" id="XP_031559569.1"/>
    </source>
</evidence>
<dbReference type="PANTHER" id="PTHR15911:SF6">
    <property type="entry name" value="WW DOMAIN-CONTAINING ADAPTER PROTEIN WITH COILED-COIL"/>
    <property type="match status" value="1"/>
</dbReference>
<gene>
    <name evidence="7" type="primary">LOC116295782</name>
</gene>
<dbReference type="FunCoup" id="A0A6P8HT51">
    <property type="interactions" value="3438"/>
</dbReference>
<sequence>MSNRKYPRLSDGYNERSPYHPYQNKKQANCIADRDRSPAGSNSRDNSPYSSSNRHSNLSPRSQRSKSTYSRSKDGSRKGSNQSPNDSHRGSNSHSTERHTKFNHISTDEGFPWSQHVSSSGKCYYYNFKTEKSQWEKPKEWIERERRERENKEKDQNAIGAKEARDGGFHKEDSNHETSRMHGSKFSLKESLSNENRDGSRAHIEDRGRENIKAVDGDRGQGVIKTMSAHTSAIPTTSQRSTPVAASLSGNSVASPAGSLQDVSPPSTPSSRASMFESSSHSSSPQLVSLSPHGFQTSQSPLQLNIRHGVSQPNVTQQQYAKQQYSTQHNLTQYGLVNNGNPQNISSSLPTSQAQKSYDLEMNKRPALHPLQQATLLQQRKLTEIRNHGITNYQQTFPMITQPLTSASALVKENNRIHKSPGSPVIFSQSLGTNSPALKEQFQPTKIQTSFASTLSSQAQLSPSSVSPVSVQPTPSVNLQLLSKYADKNLTNHINNLQSEGLDKQIQRLNDEGCSNVGDANKNLIQQLQLRSQMDLLEMHIDIGTKRITSMKEVTKTLEILLAESDKKPLT</sequence>
<feature type="compositionally biased region" description="Low complexity" evidence="4">
    <location>
        <begin position="270"/>
        <end position="291"/>
    </location>
</feature>
<dbReference type="Pfam" id="PF00397">
    <property type="entry name" value="WW"/>
    <property type="match status" value="1"/>
</dbReference>
<dbReference type="Gene3D" id="2.20.70.10">
    <property type="match status" value="1"/>
</dbReference>
<feature type="compositionally biased region" description="Low complexity" evidence="4">
    <location>
        <begin position="41"/>
        <end position="53"/>
    </location>
</feature>
<proteinExistence type="predicted"/>
<feature type="compositionally biased region" description="Polar residues" evidence="4">
    <location>
        <begin position="228"/>
        <end position="254"/>
    </location>
</feature>
<dbReference type="OrthoDB" id="10072039at2759"/>
<organism evidence="6 7">
    <name type="scientific">Actinia tenebrosa</name>
    <name type="common">Australian red waratah sea anemone</name>
    <dbReference type="NCBI Taxonomy" id="6105"/>
    <lineage>
        <taxon>Eukaryota</taxon>
        <taxon>Metazoa</taxon>
        <taxon>Cnidaria</taxon>
        <taxon>Anthozoa</taxon>
        <taxon>Hexacorallia</taxon>
        <taxon>Actiniaria</taxon>
        <taxon>Actiniidae</taxon>
        <taxon>Actinia</taxon>
    </lineage>
</organism>
<feature type="domain" description="WW" evidence="5">
    <location>
        <begin position="112"/>
        <end position="140"/>
    </location>
</feature>
<dbReference type="InterPro" id="IPR001202">
    <property type="entry name" value="WW_dom"/>
</dbReference>
<dbReference type="RefSeq" id="XP_031559569.1">
    <property type="nucleotide sequence ID" value="XM_031703709.1"/>
</dbReference>
<dbReference type="GO" id="GO:0000993">
    <property type="term" value="F:RNA polymerase II complex binding"/>
    <property type="evidence" value="ECO:0007669"/>
    <property type="project" value="TreeGrafter"/>
</dbReference>
<dbReference type="InterPro" id="IPR036020">
    <property type="entry name" value="WW_dom_sf"/>
</dbReference>
<dbReference type="KEGG" id="aten:116295782"/>
<evidence type="ECO:0000256" key="1">
    <source>
        <dbReference type="ARBA" id="ARBA00004123"/>
    </source>
</evidence>
<dbReference type="Proteomes" id="UP000515163">
    <property type="component" value="Unplaced"/>
</dbReference>
<dbReference type="SMART" id="SM00456">
    <property type="entry name" value="WW"/>
    <property type="match status" value="1"/>
</dbReference>
<dbReference type="PROSITE" id="PS50020">
    <property type="entry name" value="WW_DOMAIN_2"/>
    <property type="match status" value="1"/>
</dbReference>
<dbReference type="GO" id="GO:0005634">
    <property type="term" value="C:nucleus"/>
    <property type="evidence" value="ECO:0007669"/>
    <property type="project" value="UniProtKB-SubCell"/>
</dbReference>
<evidence type="ECO:0000313" key="6">
    <source>
        <dbReference type="Proteomes" id="UP000515163"/>
    </source>
</evidence>
<reference evidence="7" key="1">
    <citation type="submission" date="2025-08" db="UniProtKB">
        <authorList>
            <consortium name="RefSeq"/>
        </authorList>
    </citation>
    <scope>IDENTIFICATION</scope>
    <source>
        <tissue evidence="7">Tentacle</tissue>
    </source>
</reference>
<dbReference type="InParanoid" id="A0A6P8HT51"/>
<name>A0A6P8HT51_ACTTE</name>
<protein>
    <submittedName>
        <fullName evidence="7">WW domain-containing adapter protein with coiled-coil-like</fullName>
    </submittedName>
</protein>
<feature type="region of interest" description="Disordered" evidence="4">
    <location>
        <begin position="146"/>
        <end position="299"/>
    </location>
</feature>
<dbReference type="InterPro" id="IPR038867">
    <property type="entry name" value="WAC"/>
</dbReference>
<keyword evidence="6" id="KW-1185">Reference proteome</keyword>
<keyword evidence="3" id="KW-0539">Nucleus</keyword>